<keyword evidence="1" id="KW-0328">Glycosyltransferase</keyword>
<proteinExistence type="predicted"/>
<organism evidence="1 2">
    <name type="scientific">Rossellomorea vietnamensis</name>
    <dbReference type="NCBI Taxonomy" id="218284"/>
    <lineage>
        <taxon>Bacteria</taxon>
        <taxon>Bacillati</taxon>
        <taxon>Bacillota</taxon>
        <taxon>Bacilli</taxon>
        <taxon>Bacillales</taxon>
        <taxon>Bacillaceae</taxon>
        <taxon>Rossellomorea</taxon>
    </lineage>
</organism>
<protein>
    <submittedName>
        <fullName evidence="1">Glycosyltransferase</fullName>
        <ecNumber evidence="1">2.4.-.-</ecNumber>
    </submittedName>
</protein>
<keyword evidence="2" id="KW-1185">Reference proteome</keyword>
<evidence type="ECO:0000313" key="2">
    <source>
        <dbReference type="Proteomes" id="UP001064027"/>
    </source>
</evidence>
<dbReference type="EC" id="2.4.-.-" evidence="1"/>
<name>A0ACD4C2C0_9BACI</name>
<keyword evidence="1" id="KW-0808">Transferase</keyword>
<accession>A0ACD4C2C0</accession>
<dbReference type="Proteomes" id="UP001064027">
    <property type="component" value="Chromosome"/>
</dbReference>
<evidence type="ECO:0000313" key="1">
    <source>
        <dbReference type="EMBL" id="UXH42756.1"/>
    </source>
</evidence>
<gene>
    <name evidence="1" type="ORF">N5C46_13565</name>
</gene>
<reference evidence="1" key="1">
    <citation type="submission" date="2022-09" db="EMBL/GenBank/DDBJ databases">
        <title>Complete genome sequence of Rossellomorea vietnamensis strain RL-WG62, a newly isolated PGPR with the potential for plant salinity stress alleviation.</title>
        <authorList>
            <person name="Ren L."/>
            <person name="Wang G."/>
            <person name="Hu H."/>
        </authorList>
    </citation>
    <scope>NUCLEOTIDE SEQUENCE</scope>
    <source>
        <strain evidence="1">RL-WG62</strain>
    </source>
</reference>
<sequence length="342" mass="40260">MIIKVSVIIPVFNAEKYIAQCLDSLLSQTLYECEFIFVNDGSKDKCKEIIEEYQLLDQRVKLINQENQGVSIARNNGMKVAKGEYIGFVDADDYVGEEYFKTLYQAAIEDSHDLIISNCKSYCDGKVFITTYSFPKNQTLEEGMIKELISYFLKEDNCNSVWNKLYKHLVIKENNLEFPKQVALGEDGLFNLYFLSFSNKVKYINYTGYIYREVKGSATRNIQEKDYFQRAIDVYQYKYPASLQLQLDYQKVRTFKAIKLIKNVMSFIHLYYTPTKEVSFKKRYLYIKMMLSHPSVIESLPLFYSEDYPFLSRYEKLFVKLINQRSTLGLYLATAYSRFRNK</sequence>
<dbReference type="EMBL" id="CP104558">
    <property type="protein sequence ID" value="UXH42756.1"/>
    <property type="molecule type" value="Genomic_DNA"/>
</dbReference>